<evidence type="ECO:0000256" key="5">
    <source>
        <dbReference type="ARBA" id="ARBA00022989"/>
    </source>
</evidence>
<name>A0A8J8PCK3_9ARCH</name>
<feature type="transmembrane region" description="Helical" evidence="7">
    <location>
        <begin position="253"/>
        <end position="275"/>
    </location>
</feature>
<dbReference type="GO" id="GO:0005886">
    <property type="term" value="C:plasma membrane"/>
    <property type="evidence" value="ECO:0007669"/>
    <property type="project" value="UniProtKB-SubCell"/>
</dbReference>
<feature type="transmembrane region" description="Helical" evidence="7">
    <location>
        <begin position="59"/>
        <end position="81"/>
    </location>
</feature>
<dbReference type="PANTHER" id="PTHR43549:SF2">
    <property type="entry name" value="MULTIDRUG RESISTANCE PROTEIN NORM-RELATED"/>
    <property type="match status" value="1"/>
</dbReference>
<reference evidence="8" key="1">
    <citation type="submission" date="2016-03" db="EMBL/GenBank/DDBJ databases">
        <authorList>
            <person name="Borrel G."/>
            <person name="Mccann A."/>
            <person name="O'Toole P.W."/>
        </authorList>
    </citation>
    <scope>NUCLEOTIDE SEQUENCE</scope>
    <source>
        <strain evidence="8">183</strain>
    </source>
</reference>
<comment type="subcellular location">
    <subcellularLocation>
        <location evidence="1">Cell membrane</location>
        <topology evidence="1">Multi-pass membrane protein</topology>
    </subcellularLocation>
</comment>
<evidence type="ECO:0000256" key="6">
    <source>
        <dbReference type="ARBA" id="ARBA00023136"/>
    </source>
</evidence>
<feature type="transmembrane region" description="Helical" evidence="7">
    <location>
        <begin position="168"/>
        <end position="187"/>
    </location>
</feature>
<evidence type="ECO:0000256" key="2">
    <source>
        <dbReference type="ARBA" id="ARBA00022448"/>
    </source>
</evidence>
<protein>
    <recommendedName>
        <fullName evidence="10">MATE efflux family protein</fullName>
    </recommendedName>
</protein>
<gene>
    <name evidence="8" type="ORF">A3207_08445</name>
</gene>
<dbReference type="GO" id="GO:0042910">
    <property type="term" value="F:xenobiotic transmembrane transporter activity"/>
    <property type="evidence" value="ECO:0007669"/>
    <property type="project" value="InterPro"/>
</dbReference>
<keyword evidence="4 7" id="KW-0812">Transmembrane</keyword>
<comment type="caution">
    <text evidence="8">The sequence shown here is derived from an EMBL/GenBank/DDBJ whole genome shotgun (WGS) entry which is preliminary data.</text>
</comment>
<dbReference type="InterPro" id="IPR048279">
    <property type="entry name" value="MdtK-like"/>
</dbReference>
<feature type="transmembrane region" description="Helical" evidence="7">
    <location>
        <begin position="418"/>
        <end position="438"/>
    </location>
</feature>
<feature type="transmembrane region" description="Helical" evidence="7">
    <location>
        <begin position="135"/>
        <end position="156"/>
    </location>
</feature>
<sequence length="455" mass="49866">MNSENVSVMLGNPKLAIASMTVPILISLVVSQVNTFVDMFWCSTLGDDALAAVGMVSSIYWLIAGIGNGIGIGVSASASFNIGSGNKAAADSIITQAFVFMILVSVIMTPVLLLLNGPLVNLIGGGLVYEEAVAYTTPFMIMTIAIIMQGVFAGILRAEGAAKKSMEMMLSCALFNMILDPVFVFVFNWGIAGLSYALVVASLLSMIPFIYWYFIKKEMYLKITLNKFRFRSEYIFSFLRVGFPKMVELNIMALFNLLFVHFIVLCGGVAGTALYNTAWRYVALLLIPSQAVAASVVSVCSASYGTNDFQKLRSGYNYALWISILISIAGSALVALMAEPCAALFTHTEDTLYLRNDLVNVIRIFCIFIPFYAWINVASSLLQSLQMSSSSLYSALIRNIVLTAALWISSSMTLYDMWWSLVLCEIFGGFLMGIWAFHGMNLRKSERMTVVSNNV</sequence>
<evidence type="ECO:0000313" key="8">
    <source>
        <dbReference type="EMBL" id="TQS81370.1"/>
    </source>
</evidence>
<evidence type="ECO:0008006" key="10">
    <source>
        <dbReference type="Google" id="ProtNLM"/>
    </source>
</evidence>
<dbReference type="EMBL" id="LVVT01000023">
    <property type="protein sequence ID" value="TQS81370.1"/>
    <property type="molecule type" value="Genomic_DNA"/>
</dbReference>
<dbReference type="InterPro" id="IPR052031">
    <property type="entry name" value="Membrane_Transporter-Flippase"/>
</dbReference>
<keyword evidence="3" id="KW-1003">Cell membrane</keyword>
<dbReference type="PANTHER" id="PTHR43549">
    <property type="entry name" value="MULTIDRUG RESISTANCE PROTEIN YPNP-RELATED"/>
    <property type="match status" value="1"/>
</dbReference>
<organism evidence="8 9">
    <name type="scientific">Candidatus Methanomassiliicoccus intestinalis</name>
    <dbReference type="NCBI Taxonomy" id="1406512"/>
    <lineage>
        <taxon>Archaea</taxon>
        <taxon>Methanobacteriati</taxon>
        <taxon>Thermoplasmatota</taxon>
        <taxon>Thermoplasmata</taxon>
        <taxon>Methanomassiliicoccales</taxon>
        <taxon>Methanomassiliicoccaceae</taxon>
        <taxon>Methanomassiliicoccus</taxon>
    </lineage>
</organism>
<evidence type="ECO:0000256" key="1">
    <source>
        <dbReference type="ARBA" id="ARBA00004651"/>
    </source>
</evidence>
<accession>A0A8J8PCK3</accession>
<keyword evidence="5 7" id="KW-1133">Transmembrane helix</keyword>
<dbReference type="GO" id="GO:0015297">
    <property type="term" value="F:antiporter activity"/>
    <property type="evidence" value="ECO:0007669"/>
    <property type="project" value="InterPro"/>
</dbReference>
<evidence type="ECO:0000256" key="7">
    <source>
        <dbReference type="SAM" id="Phobius"/>
    </source>
</evidence>
<feature type="transmembrane region" description="Helical" evidence="7">
    <location>
        <begin position="193"/>
        <end position="214"/>
    </location>
</feature>
<feature type="transmembrane region" description="Helical" evidence="7">
    <location>
        <begin position="281"/>
        <end position="306"/>
    </location>
</feature>
<dbReference type="InterPro" id="IPR002528">
    <property type="entry name" value="MATE_fam"/>
</dbReference>
<dbReference type="RefSeq" id="WP_400256685.1">
    <property type="nucleotide sequence ID" value="NZ_CAYAYE010000027.1"/>
</dbReference>
<keyword evidence="2" id="KW-0813">Transport</keyword>
<proteinExistence type="predicted"/>
<evidence type="ECO:0000256" key="3">
    <source>
        <dbReference type="ARBA" id="ARBA00022475"/>
    </source>
</evidence>
<feature type="transmembrane region" description="Helical" evidence="7">
    <location>
        <begin position="318"/>
        <end position="338"/>
    </location>
</feature>
<evidence type="ECO:0000313" key="9">
    <source>
        <dbReference type="Proteomes" id="UP000752814"/>
    </source>
</evidence>
<dbReference type="Proteomes" id="UP000752814">
    <property type="component" value="Unassembled WGS sequence"/>
</dbReference>
<feature type="transmembrane region" description="Helical" evidence="7">
    <location>
        <begin position="391"/>
        <end position="412"/>
    </location>
</feature>
<dbReference type="PIRSF" id="PIRSF006603">
    <property type="entry name" value="DinF"/>
    <property type="match status" value="1"/>
</dbReference>
<dbReference type="AlphaFoldDB" id="A0A8J8PCK3"/>
<keyword evidence="6 7" id="KW-0472">Membrane</keyword>
<feature type="transmembrane region" description="Helical" evidence="7">
    <location>
        <begin position="358"/>
        <end position="379"/>
    </location>
</feature>
<dbReference type="Pfam" id="PF01554">
    <property type="entry name" value="MatE"/>
    <property type="match status" value="2"/>
</dbReference>
<evidence type="ECO:0000256" key="4">
    <source>
        <dbReference type="ARBA" id="ARBA00022692"/>
    </source>
</evidence>
<feature type="transmembrane region" description="Helical" evidence="7">
    <location>
        <begin position="93"/>
        <end position="115"/>
    </location>
</feature>